<sequence>MGEIGAAVERLVERLVVEPAGFRAMERVLVERWRGGGVMERWLERLVERRVERLVERWSGWWAMEAAGGAAGGAMVRLVECKDRRWV</sequence>
<organism evidence="1 2">
    <name type="scientific">Eleginops maclovinus</name>
    <name type="common">Patagonian blennie</name>
    <name type="synonym">Eleginus maclovinus</name>
    <dbReference type="NCBI Taxonomy" id="56733"/>
    <lineage>
        <taxon>Eukaryota</taxon>
        <taxon>Metazoa</taxon>
        <taxon>Chordata</taxon>
        <taxon>Craniata</taxon>
        <taxon>Vertebrata</taxon>
        <taxon>Euteleostomi</taxon>
        <taxon>Actinopterygii</taxon>
        <taxon>Neopterygii</taxon>
        <taxon>Teleostei</taxon>
        <taxon>Neoteleostei</taxon>
        <taxon>Acanthomorphata</taxon>
        <taxon>Eupercaria</taxon>
        <taxon>Perciformes</taxon>
        <taxon>Notothenioidei</taxon>
        <taxon>Eleginopidae</taxon>
        <taxon>Eleginops</taxon>
    </lineage>
</organism>
<name>A0AAN7WU16_ELEMC</name>
<evidence type="ECO:0000313" key="1">
    <source>
        <dbReference type="EMBL" id="KAK5848752.1"/>
    </source>
</evidence>
<dbReference type="EMBL" id="JAUZQC010000025">
    <property type="protein sequence ID" value="KAK5848752.1"/>
    <property type="molecule type" value="Genomic_DNA"/>
</dbReference>
<dbReference type="AlphaFoldDB" id="A0AAN7WU16"/>
<reference evidence="1 2" key="1">
    <citation type="journal article" date="2023" name="Genes (Basel)">
        <title>Chromosome-Level Genome Assembly and Circadian Gene Repertoire of the Patagonia Blennie Eleginops maclovinus-The Closest Ancestral Proxy of Antarctic Cryonotothenioids.</title>
        <authorList>
            <person name="Cheng C.C."/>
            <person name="Rivera-Colon A.G."/>
            <person name="Minhas B.F."/>
            <person name="Wilson L."/>
            <person name="Rayamajhi N."/>
            <person name="Vargas-Chacoff L."/>
            <person name="Catchen J.M."/>
        </authorList>
    </citation>
    <scope>NUCLEOTIDE SEQUENCE [LARGE SCALE GENOMIC DNA]</scope>
    <source>
        <strain evidence="1">JMC-PN-2008</strain>
    </source>
</reference>
<keyword evidence="2" id="KW-1185">Reference proteome</keyword>
<proteinExistence type="predicted"/>
<evidence type="ECO:0000313" key="2">
    <source>
        <dbReference type="Proteomes" id="UP001346869"/>
    </source>
</evidence>
<protein>
    <submittedName>
        <fullName evidence="1">Uncharacterized protein</fullName>
    </submittedName>
</protein>
<dbReference type="Proteomes" id="UP001346869">
    <property type="component" value="Unassembled WGS sequence"/>
</dbReference>
<gene>
    <name evidence="1" type="ORF">PBY51_006344</name>
</gene>
<accession>A0AAN7WU16</accession>
<comment type="caution">
    <text evidence="1">The sequence shown here is derived from an EMBL/GenBank/DDBJ whole genome shotgun (WGS) entry which is preliminary data.</text>
</comment>
<reference evidence="1 2" key="2">
    <citation type="journal article" date="2023" name="Mol. Biol. Evol.">
        <title>Genomics of Secondarily Temperate Adaptation in the Only Non-Antarctic Icefish.</title>
        <authorList>
            <person name="Rivera-Colon A.G."/>
            <person name="Rayamajhi N."/>
            <person name="Minhas B.F."/>
            <person name="Madrigal G."/>
            <person name="Bilyk K.T."/>
            <person name="Yoon V."/>
            <person name="Hune M."/>
            <person name="Gregory S."/>
            <person name="Cheng C.H.C."/>
            <person name="Catchen J.M."/>
        </authorList>
    </citation>
    <scope>NUCLEOTIDE SEQUENCE [LARGE SCALE GENOMIC DNA]</scope>
    <source>
        <strain evidence="1">JMC-PN-2008</strain>
    </source>
</reference>